<evidence type="ECO:0000313" key="1">
    <source>
        <dbReference type="EMBL" id="QFS51737.1"/>
    </source>
</evidence>
<accession>A0A5P8WFX1</accession>
<keyword evidence="2" id="KW-1185">Reference proteome</keyword>
<gene>
    <name evidence="1" type="ORF">GXM_09231</name>
</gene>
<evidence type="ECO:0000313" key="2">
    <source>
        <dbReference type="Proteomes" id="UP000326678"/>
    </source>
</evidence>
<dbReference type="Proteomes" id="UP000326678">
    <property type="component" value="Chromosome Gxm2"/>
</dbReference>
<dbReference type="KEGG" id="nsh:GXM_09231"/>
<dbReference type="AlphaFoldDB" id="A0A5P8WFX1"/>
<protein>
    <submittedName>
        <fullName evidence="1">Putative cytoplasmic protein</fullName>
    </submittedName>
</protein>
<organism evidence="1 2">
    <name type="scientific">Nostoc sphaeroides CCNUC1</name>
    <dbReference type="NCBI Taxonomy" id="2653204"/>
    <lineage>
        <taxon>Bacteria</taxon>
        <taxon>Bacillati</taxon>
        <taxon>Cyanobacteriota</taxon>
        <taxon>Cyanophyceae</taxon>
        <taxon>Nostocales</taxon>
        <taxon>Nostocaceae</taxon>
        <taxon>Nostoc</taxon>
    </lineage>
</organism>
<sequence length="37" mass="4098">MAVNLLREGMAVEAITRVTGLTVEQVQQLQAQLSREN</sequence>
<proteinExistence type="predicted"/>
<dbReference type="EMBL" id="CP045227">
    <property type="protein sequence ID" value="QFS51737.1"/>
    <property type="molecule type" value="Genomic_DNA"/>
</dbReference>
<reference evidence="1 2" key="1">
    <citation type="submission" date="2019-10" db="EMBL/GenBank/DDBJ databases">
        <title>Genomic and transcriptomic insights into the perfect genentic adaptation of a filamentous nitrogen-fixing cyanobacterium to rice fields.</title>
        <authorList>
            <person name="Chen Z."/>
        </authorList>
    </citation>
    <scope>NUCLEOTIDE SEQUENCE [LARGE SCALE GENOMIC DNA]</scope>
    <source>
        <strain evidence="1">CCNUC1</strain>
    </source>
</reference>
<name>A0A5P8WFX1_9NOSO</name>